<keyword evidence="2" id="KW-0732">Signal</keyword>
<evidence type="ECO:0000313" key="4">
    <source>
        <dbReference type="WBParaSite" id="SMUV_0001093801-mRNA-1"/>
    </source>
</evidence>
<feature type="chain" id="PRO_5005893573" evidence="2">
    <location>
        <begin position="24"/>
        <end position="153"/>
    </location>
</feature>
<sequence length="153" mass="17577">MRPLLLLLLLLLTLRLRLRLTACCIDRTIIEGAKVLLCRLRGRRMKAGKGYRVIGYRIQLPLSDKHCGDSIRVDLVTAINKRLRSTFEKHTNVSDAEENCIKLWSLTASTVYMLVFIEAREWFSRARRKVKEERKFEKGKGSGNVADKSGQSQ</sequence>
<protein>
    <submittedName>
        <fullName evidence="4">Secreted protein</fullName>
    </submittedName>
</protein>
<accession>A0A0N5B0Y6</accession>
<keyword evidence="3" id="KW-1185">Reference proteome</keyword>
<evidence type="ECO:0000256" key="2">
    <source>
        <dbReference type="SAM" id="SignalP"/>
    </source>
</evidence>
<dbReference type="WBParaSite" id="SMUV_0001093801-mRNA-1">
    <property type="protein sequence ID" value="SMUV_0001093801-mRNA-1"/>
    <property type="gene ID" value="SMUV_0001093801"/>
</dbReference>
<name>A0A0N5B0Y6_9BILA</name>
<reference evidence="4" key="1">
    <citation type="submission" date="2017-02" db="UniProtKB">
        <authorList>
            <consortium name="WormBaseParasite"/>
        </authorList>
    </citation>
    <scope>IDENTIFICATION</scope>
</reference>
<evidence type="ECO:0000313" key="3">
    <source>
        <dbReference type="Proteomes" id="UP000046393"/>
    </source>
</evidence>
<dbReference type="AlphaFoldDB" id="A0A0N5B0Y6"/>
<feature type="region of interest" description="Disordered" evidence="1">
    <location>
        <begin position="133"/>
        <end position="153"/>
    </location>
</feature>
<proteinExistence type="predicted"/>
<feature type="signal peptide" evidence="2">
    <location>
        <begin position="1"/>
        <end position="23"/>
    </location>
</feature>
<organism evidence="3 4">
    <name type="scientific">Syphacia muris</name>
    <dbReference type="NCBI Taxonomy" id="451379"/>
    <lineage>
        <taxon>Eukaryota</taxon>
        <taxon>Metazoa</taxon>
        <taxon>Ecdysozoa</taxon>
        <taxon>Nematoda</taxon>
        <taxon>Chromadorea</taxon>
        <taxon>Rhabditida</taxon>
        <taxon>Spirurina</taxon>
        <taxon>Oxyuridomorpha</taxon>
        <taxon>Oxyuroidea</taxon>
        <taxon>Oxyuridae</taxon>
        <taxon>Syphacia</taxon>
    </lineage>
</organism>
<dbReference type="Proteomes" id="UP000046393">
    <property type="component" value="Unplaced"/>
</dbReference>
<evidence type="ECO:0000256" key="1">
    <source>
        <dbReference type="SAM" id="MobiDB-lite"/>
    </source>
</evidence>